<feature type="region of interest" description="Disordered" evidence="1">
    <location>
        <begin position="179"/>
        <end position="232"/>
    </location>
</feature>
<feature type="compositionally biased region" description="Basic and acidic residues" evidence="1">
    <location>
        <begin position="179"/>
        <end position="200"/>
    </location>
</feature>
<gene>
    <name evidence="2" type="ORF">SI859A1_02402</name>
</gene>
<proteinExistence type="predicted"/>
<evidence type="ECO:0000313" key="3">
    <source>
        <dbReference type="Proteomes" id="UP000000321"/>
    </source>
</evidence>
<name>Q1YLZ5_AURMS</name>
<evidence type="ECO:0000313" key="2">
    <source>
        <dbReference type="EMBL" id="EAS51586.1"/>
    </source>
</evidence>
<accession>Q1YLZ5</accession>
<dbReference type="EMBL" id="AAPJ01000001">
    <property type="protein sequence ID" value="EAS51586.1"/>
    <property type="molecule type" value="Genomic_DNA"/>
</dbReference>
<dbReference type="Proteomes" id="UP000000321">
    <property type="component" value="Unassembled WGS sequence"/>
</dbReference>
<sequence>MHPRCTPPLAGANIPLILSLSKDEGSSQTPALAPVAAHGGHAVAAAEFLVAGGLVDPKGRLVVELDLQRDRDGAEIAGGLFGQRRQLRPGPAAGRRLDEDIDEVAHLRSDADPQSEEADLAAGRVDQVEGGVVGLVQPFLPPFQRVERMLGVRIDQREVVGRDQQPGERCQVEGHIGAKGEVGHERLHGGVVREDGRAPRTDQPPFQPPARPKPAARSVPQAVRPLRRHPRA</sequence>
<comment type="caution">
    <text evidence="2">The sequence shown here is derived from an EMBL/GenBank/DDBJ whole genome shotgun (WGS) entry which is preliminary data.</text>
</comment>
<dbReference type="HOGENOM" id="CLU_1193763_0_0_5"/>
<organism evidence="2 3">
    <name type="scientific">Aurantimonas manganoxydans (strain ATCC BAA-1229 / DSM 21871 / SI85-9A1)</name>
    <dbReference type="NCBI Taxonomy" id="287752"/>
    <lineage>
        <taxon>Bacteria</taxon>
        <taxon>Pseudomonadati</taxon>
        <taxon>Pseudomonadota</taxon>
        <taxon>Alphaproteobacteria</taxon>
        <taxon>Hyphomicrobiales</taxon>
        <taxon>Aurantimonadaceae</taxon>
        <taxon>Aurantimonas</taxon>
    </lineage>
</organism>
<dbReference type="BioCyc" id="AURANTIMONAS:SI859A1_02402-MONOMER"/>
<evidence type="ECO:0000256" key="1">
    <source>
        <dbReference type="SAM" id="MobiDB-lite"/>
    </source>
</evidence>
<dbReference type="AlphaFoldDB" id="Q1YLZ5"/>
<keyword evidence="3" id="KW-1185">Reference proteome</keyword>
<protein>
    <submittedName>
        <fullName evidence="2">Uncharacterized protein</fullName>
    </submittedName>
</protein>
<reference evidence="2 3" key="1">
    <citation type="journal article" date="2008" name="Appl. Environ. Microbiol.">
        <title>Genomic insights into Mn(II) oxidation by the marine alphaproteobacterium Aurantimonas sp. strain SI85-9A1.</title>
        <authorList>
            <person name="Dick G.J."/>
            <person name="Podell S."/>
            <person name="Johnson H.A."/>
            <person name="Rivera-Espinoza Y."/>
            <person name="Bernier-Latmani R."/>
            <person name="McCarthy J.K."/>
            <person name="Torpey J.W."/>
            <person name="Clement B.G."/>
            <person name="Gaasterland T."/>
            <person name="Tebo B.M."/>
        </authorList>
    </citation>
    <scope>NUCLEOTIDE SEQUENCE [LARGE SCALE GENOMIC DNA]</scope>
    <source>
        <strain evidence="2 3">SI85-9A1</strain>
    </source>
</reference>